<dbReference type="InterPro" id="IPR036259">
    <property type="entry name" value="MFS_trans_sf"/>
</dbReference>
<gene>
    <name evidence="7" type="ORF">F8144_38720</name>
</gene>
<evidence type="ECO:0000256" key="4">
    <source>
        <dbReference type="ARBA" id="ARBA00023136"/>
    </source>
</evidence>
<feature type="transmembrane region" description="Helical" evidence="5">
    <location>
        <begin position="234"/>
        <end position="252"/>
    </location>
</feature>
<keyword evidence="4 5" id="KW-0472">Membrane</keyword>
<evidence type="ECO:0000256" key="2">
    <source>
        <dbReference type="ARBA" id="ARBA00022692"/>
    </source>
</evidence>
<keyword evidence="8" id="KW-1185">Reference proteome</keyword>
<comment type="caution">
    <text evidence="7">The sequence shown here is derived from an EMBL/GenBank/DDBJ whole genome shotgun (WGS) entry which is preliminary data.</text>
</comment>
<comment type="subcellular location">
    <subcellularLocation>
        <location evidence="1">Cell membrane</location>
        <topology evidence="1">Multi-pass membrane protein</topology>
    </subcellularLocation>
</comment>
<dbReference type="Gene3D" id="1.20.1250.20">
    <property type="entry name" value="MFS general substrate transporter like domains"/>
    <property type="match status" value="1"/>
</dbReference>
<evidence type="ECO:0000256" key="5">
    <source>
        <dbReference type="SAM" id="Phobius"/>
    </source>
</evidence>
<evidence type="ECO:0000313" key="8">
    <source>
        <dbReference type="Proteomes" id="UP000442990"/>
    </source>
</evidence>
<organism evidence="7 8">
    <name type="scientific">Streptomyces triticiradicis</name>
    <dbReference type="NCBI Taxonomy" id="2651189"/>
    <lineage>
        <taxon>Bacteria</taxon>
        <taxon>Bacillati</taxon>
        <taxon>Actinomycetota</taxon>
        <taxon>Actinomycetes</taxon>
        <taxon>Kitasatosporales</taxon>
        <taxon>Streptomycetaceae</taxon>
        <taxon>Streptomyces</taxon>
    </lineage>
</organism>
<protein>
    <submittedName>
        <fullName evidence="7">MFS transporter</fullName>
    </submittedName>
</protein>
<feature type="transmembrane region" description="Helical" evidence="5">
    <location>
        <begin position="12"/>
        <end position="39"/>
    </location>
</feature>
<sequence>MVVPMTETQRKIGFLVCLVTIVLALLDLQIVSAATVPIVRDLDPGHGIDKIPWLVSAYALASAAMLPLYGKLCDVLGARRVFLGAVATFLLGSALCGAARSMDQLIAARALQGLGGGGLMSITMVVIAQLKGPGKSDGPAKGANTGGLVAGGAMAVGPWIGGLLADHADWRWIFYVNLPVGLAVLVTAALALRLPEHPVRRPLDYLGAGLAAAFSSALLLVTDWGGKKYAWTSPALLCLALTAAVTLALFLWRQVRAPEPVLPLSLFRIRELRLGFAVQAILGGAMMCAIYYVLVYLQVARGVASSSAGLYLVPMALGLAAAGMLTGPLTARGWSARTFTVSGTVTTALAFALLATTTGPGTSLWLVRGELLLAGAGFGQLVGQLMLLVQDSAPRHQLGVATTAVRFFQTLGNALGTAVFGSVLARLYAAHGPGGDITALARLTGASRAEGVRAFVDATQAVFWGGAALMALAALLALRLPGPGGAKDPSAPPRESEPVPA</sequence>
<dbReference type="PANTHER" id="PTHR23501:SF197">
    <property type="entry name" value="COMD"/>
    <property type="match status" value="1"/>
</dbReference>
<dbReference type="Gene3D" id="1.20.1720.10">
    <property type="entry name" value="Multidrug resistance protein D"/>
    <property type="match status" value="1"/>
</dbReference>
<feature type="transmembrane region" description="Helical" evidence="5">
    <location>
        <begin position="203"/>
        <end position="222"/>
    </location>
</feature>
<proteinExistence type="predicted"/>
<feature type="transmembrane region" description="Helical" evidence="5">
    <location>
        <begin position="142"/>
        <end position="160"/>
    </location>
</feature>
<feature type="transmembrane region" description="Helical" evidence="5">
    <location>
        <begin position="461"/>
        <end position="478"/>
    </location>
</feature>
<dbReference type="PANTHER" id="PTHR23501">
    <property type="entry name" value="MAJOR FACILITATOR SUPERFAMILY"/>
    <property type="match status" value="1"/>
</dbReference>
<dbReference type="SUPFAM" id="SSF103473">
    <property type="entry name" value="MFS general substrate transporter"/>
    <property type="match status" value="1"/>
</dbReference>
<reference evidence="7 8" key="1">
    <citation type="submission" date="2019-09" db="EMBL/GenBank/DDBJ databases">
        <title>Isolation and identification of active actinomycetes.</title>
        <authorList>
            <person name="Yu Z."/>
            <person name="Han C."/>
            <person name="Yu B."/>
        </authorList>
    </citation>
    <scope>NUCLEOTIDE SEQUENCE [LARGE SCALE GENOMIC DNA]</scope>
    <source>
        <strain evidence="7 8">NEAU-H2</strain>
    </source>
</reference>
<dbReference type="AlphaFoldDB" id="A0A7J5D619"/>
<evidence type="ECO:0000313" key="7">
    <source>
        <dbReference type="EMBL" id="KAB1978718.1"/>
    </source>
</evidence>
<keyword evidence="2 5" id="KW-0812">Transmembrane</keyword>
<dbReference type="GO" id="GO:0005886">
    <property type="term" value="C:plasma membrane"/>
    <property type="evidence" value="ECO:0007669"/>
    <property type="project" value="UniProtKB-SubCell"/>
</dbReference>
<dbReference type="Pfam" id="PF07690">
    <property type="entry name" value="MFS_1"/>
    <property type="match status" value="1"/>
</dbReference>
<feature type="transmembrane region" description="Helical" evidence="5">
    <location>
        <begin position="339"/>
        <end position="359"/>
    </location>
</feature>
<evidence type="ECO:0000256" key="1">
    <source>
        <dbReference type="ARBA" id="ARBA00004651"/>
    </source>
</evidence>
<dbReference type="GO" id="GO:0022857">
    <property type="term" value="F:transmembrane transporter activity"/>
    <property type="evidence" value="ECO:0007669"/>
    <property type="project" value="InterPro"/>
</dbReference>
<keyword evidence="3 5" id="KW-1133">Transmembrane helix</keyword>
<dbReference type="EMBL" id="WBKG01000049">
    <property type="protein sequence ID" value="KAB1978718.1"/>
    <property type="molecule type" value="Genomic_DNA"/>
</dbReference>
<name>A0A7J5D619_9ACTN</name>
<feature type="domain" description="Major facilitator superfamily (MFS) profile" evidence="6">
    <location>
        <begin position="13"/>
        <end position="485"/>
    </location>
</feature>
<accession>A0A7J5D619</accession>
<feature type="transmembrane region" description="Helical" evidence="5">
    <location>
        <begin position="272"/>
        <end position="296"/>
    </location>
</feature>
<dbReference type="InterPro" id="IPR020846">
    <property type="entry name" value="MFS_dom"/>
</dbReference>
<dbReference type="InterPro" id="IPR011701">
    <property type="entry name" value="MFS"/>
</dbReference>
<evidence type="ECO:0000259" key="6">
    <source>
        <dbReference type="PROSITE" id="PS50850"/>
    </source>
</evidence>
<dbReference type="Proteomes" id="UP000442990">
    <property type="component" value="Unassembled WGS sequence"/>
</dbReference>
<feature type="transmembrane region" description="Helical" evidence="5">
    <location>
        <begin position="308"/>
        <end position="327"/>
    </location>
</feature>
<evidence type="ECO:0000256" key="3">
    <source>
        <dbReference type="ARBA" id="ARBA00022989"/>
    </source>
</evidence>
<dbReference type="PROSITE" id="PS50850">
    <property type="entry name" value="MFS"/>
    <property type="match status" value="1"/>
</dbReference>
<feature type="transmembrane region" description="Helical" evidence="5">
    <location>
        <begin position="106"/>
        <end position="130"/>
    </location>
</feature>
<feature type="transmembrane region" description="Helical" evidence="5">
    <location>
        <begin position="81"/>
        <end position="100"/>
    </location>
</feature>
<feature type="transmembrane region" description="Helical" evidence="5">
    <location>
        <begin position="172"/>
        <end position="191"/>
    </location>
</feature>